<dbReference type="OrthoDB" id="9816072at2"/>
<accession>A0A451D9Y8</accession>
<dbReference type="InterPro" id="IPR023543">
    <property type="entry name" value="rRNA_ssu_MeTfrase_C"/>
</dbReference>
<dbReference type="InterPro" id="IPR029063">
    <property type="entry name" value="SAM-dependent_MTases_sf"/>
</dbReference>
<comment type="catalytic activity">
    <reaction evidence="6">
        <text>guanosine(1207) in 16S rRNA + S-adenosyl-L-methionine = N(2)-methylguanosine(1207) in 16S rRNA + S-adenosyl-L-homocysteine + H(+)</text>
        <dbReference type="Rhea" id="RHEA:42736"/>
        <dbReference type="Rhea" id="RHEA-COMP:10213"/>
        <dbReference type="Rhea" id="RHEA-COMP:10214"/>
        <dbReference type="ChEBI" id="CHEBI:15378"/>
        <dbReference type="ChEBI" id="CHEBI:57856"/>
        <dbReference type="ChEBI" id="CHEBI:59789"/>
        <dbReference type="ChEBI" id="CHEBI:74269"/>
        <dbReference type="ChEBI" id="CHEBI:74481"/>
        <dbReference type="EC" id="2.1.1.172"/>
    </reaction>
</comment>
<dbReference type="CDD" id="cd02440">
    <property type="entry name" value="AdoMet_MTases"/>
    <property type="match status" value="1"/>
</dbReference>
<evidence type="ECO:0000313" key="9">
    <source>
        <dbReference type="EMBL" id="VFP83055.1"/>
    </source>
</evidence>
<proteinExistence type="inferred from homology"/>
<sequence>MSIFTPASNMLLRNHYKFSHRHVLFSGDLQDTLSAQIKTKTRCIYTQQYHHWMILSKILGTHAYFGVVMTPKMLHKCNTLVYYWPKNKANAQFQLQNILSLLQPGSEIFIVGEYCSGVRSAVQLIKNWVTLSKIDSARHCGLYHGYIESQPCFNPNIFWNEYLVGALKIKSLPGVFGYNGLDSGTEFLLSTLSDYHIKGRVLEIGCGTGVLSAVLASSAPEVQLTLTDVNAAAISSSQATLLCNALTGHVLPSNLYSNVIGHFDVIISNPPFHEGLKINLDMARTLIQTAPYHLRLGGELRIVANSSLPYQKMLKQVFTEYDILLSNRYFKVYRAIKTQ</sequence>
<dbReference type="Pfam" id="PF08468">
    <property type="entry name" value="MTS_N"/>
    <property type="match status" value="1"/>
</dbReference>
<evidence type="ECO:0000256" key="5">
    <source>
        <dbReference type="ARBA" id="ARBA00022691"/>
    </source>
</evidence>
<dbReference type="GO" id="GO:0005737">
    <property type="term" value="C:cytoplasm"/>
    <property type="evidence" value="ECO:0007669"/>
    <property type="project" value="UniProtKB-SubCell"/>
</dbReference>
<evidence type="ECO:0000259" key="7">
    <source>
        <dbReference type="Pfam" id="PF05175"/>
    </source>
</evidence>
<dbReference type="EMBL" id="LR217715">
    <property type="protein sequence ID" value="VFP83055.1"/>
    <property type="molecule type" value="Genomic_DNA"/>
</dbReference>
<organism evidence="9 10">
    <name type="scientific">Candidatus Erwinia haradaeae</name>
    <dbReference type="NCBI Taxonomy" id="1922217"/>
    <lineage>
        <taxon>Bacteria</taxon>
        <taxon>Pseudomonadati</taxon>
        <taxon>Pseudomonadota</taxon>
        <taxon>Gammaproteobacteria</taxon>
        <taxon>Enterobacterales</taxon>
        <taxon>Erwiniaceae</taxon>
        <taxon>Erwinia</taxon>
    </lineage>
</organism>
<reference evidence="9 10" key="1">
    <citation type="submission" date="2019-02" db="EMBL/GenBank/DDBJ databases">
        <authorList>
            <person name="Manzano-Marin A."/>
            <person name="Manzano-Marin A."/>
        </authorList>
    </citation>
    <scope>NUCLEOTIDE SEQUENCE [LARGE SCALE GENOMIC DNA]</scope>
    <source>
        <strain evidence="9 10">ErCikochiana</strain>
    </source>
</reference>
<dbReference type="EC" id="2.1.1.172" evidence="6"/>
<dbReference type="GO" id="GO:0052914">
    <property type="term" value="F:16S rRNA (guanine(1207)-N(2))-methyltransferase activity"/>
    <property type="evidence" value="ECO:0007669"/>
    <property type="project" value="UniProtKB-EC"/>
</dbReference>
<dbReference type="Gene3D" id="3.40.50.150">
    <property type="entry name" value="Vaccinia Virus protein VP39"/>
    <property type="match status" value="2"/>
</dbReference>
<dbReference type="PROSITE" id="PS00092">
    <property type="entry name" value="N6_MTASE"/>
    <property type="match status" value="1"/>
</dbReference>
<dbReference type="GO" id="GO:0003676">
    <property type="term" value="F:nucleic acid binding"/>
    <property type="evidence" value="ECO:0007669"/>
    <property type="project" value="InterPro"/>
</dbReference>
<comment type="function">
    <text evidence="6">Specifically methylates the guanine in position 1207 of 16S rRNA in the 30S particle.</text>
</comment>
<evidence type="ECO:0000256" key="1">
    <source>
        <dbReference type="ARBA" id="ARBA00022490"/>
    </source>
</evidence>
<gene>
    <name evidence="6 9" type="primary">rsmC</name>
    <name evidence="9" type="ORF">ERCIKOCA2762_291</name>
</gene>
<dbReference type="PANTHER" id="PTHR47816:SF4">
    <property type="entry name" value="RIBOSOMAL RNA SMALL SUBUNIT METHYLTRANSFERASE C"/>
    <property type="match status" value="1"/>
</dbReference>
<keyword evidence="5 6" id="KW-0949">S-adenosyl-L-methionine</keyword>
<dbReference type="HAMAP" id="MF_01862">
    <property type="entry name" value="16SrRNA_methyltr_C"/>
    <property type="match status" value="1"/>
</dbReference>
<dbReference type="PANTHER" id="PTHR47816">
    <property type="entry name" value="RIBOSOMAL RNA SMALL SUBUNIT METHYLTRANSFERASE C"/>
    <property type="match status" value="1"/>
</dbReference>
<dbReference type="InterPro" id="IPR046977">
    <property type="entry name" value="RsmC/RlmG"/>
</dbReference>
<feature type="domain" description="Methyltransferase small N-terminal" evidence="8">
    <location>
        <begin position="8"/>
        <end position="162"/>
    </location>
</feature>
<evidence type="ECO:0000256" key="6">
    <source>
        <dbReference type="HAMAP-Rule" id="MF_01862"/>
    </source>
</evidence>
<comment type="subcellular location">
    <subcellularLocation>
        <location evidence="6">Cytoplasm</location>
    </subcellularLocation>
</comment>
<keyword evidence="1 6" id="KW-0963">Cytoplasm</keyword>
<protein>
    <recommendedName>
        <fullName evidence="6">Ribosomal RNA small subunit methyltransferase C</fullName>
        <ecNumber evidence="6">2.1.1.172</ecNumber>
    </recommendedName>
    <alternativeName>
        <fullName evidence="6">16S rRNA m2G1207 methyltransferase</fullName>
    </alternativeName>
    <alternativeName>
        <fullName evidence="6">rRNA (guanine-N(2)-)-methyltransferase RsmC</fullName>
    </alternativeName>
</protein>
<keyword evidence="4 6" id="KW-0808">Transferase</keyword>
<keyword evidence="3 6" id="KW-0489">Methyltransferase</keyword>
<dbReference type="InterPro" id="IPR002052">
    <property type="entry name" value="DNA_methylase_N6_adenine_CS"/>
</dbReference>
<evidence type="ECO:0000313" key="10">
    <source>
        <dbReference type="Proteomes" id="UP000294368"/>
    </source>
</evidence>
<feature type="domain" description="Methyltransferase small" evidence="7">
    <location>
        <begin position="167"/>
        <end position="334"/>
    </location>
</feature>
<dbReference type="InterPro" id="IPR007848">
    <property type="entry name" value="Small_mtfrase_dom"/>
</dbReference>
<comment type="similarity">
    <text evidence="6">Belongs to the methyltransferase superfamily. RsmC family.</text>
</comment>
<dbReference type="Proteomes" id="UP000294368">
    <property type="component" value="Chromosome"/>
</dbReference>
<dbReference type="RefSeq" id="WP_157988447.1">
    <property type="nucleotide sequence ID" value="NZ_LR217715.1"/>
</dbReference>
<dbReference type="SUPFAM" id="SSF53335">
    <property type="entry name" value="S-adenosyl-L-methionine-dependent methyltransferases"/>
    <property type="match status" value="1"/>
</dbReference>
<dbReference type="AlphaFoldDB" id="A0A451D9Y8"/>
<dbReference type="NCBIfam" id="NF007023">
    <property type="entry name" value="PRK09489.1"/>
    <property type="match status" value="1"/>
</dbReference>
<evidence type="ECO:0000256" key="3">
    <source>
        <dbReference type="ARBA" id="ARBA00022603"/>
    </source>
</evidence>
<evidence type="ECO:0000256" key="4">
    <source>
        <dbReference type="ARBA" id="ARBA00022679"/>
    </source>
</evidence>
<dbReference type="Pfam" id="PF05175">
    <property type="entry name" value="MTS"/>
    <property type="match status" value="1"/>
</dbReference>
<evidence type="ECO:0000256" key="2">
    <source>
        <dbReference type="ARBA" id="ARBA00022552"/>
    </source>
</evidence>
<dbReference type="InterPro" id="IPR013675">
    <property type="entry name" value="Mtase_sm_N"/>
</dbReference>
<name>A0A451D9Y8_9GAMM</name>
<comment type="subunit">
    <text evidence="6">Monomer.</text>
</comment>
<keyword evidence="2 6" id="KW-0698">rRNA processing</keyword>
<evidence type="ECO:0000259" key="8">
    <source>
        <dbReference type="Pfam" id="PF08468"/>
    </source>
</evidence>